<evidence type="ECO:0000256" key="7">
    <source>
        <dbReference type="ARBA" id="ARBA00022842"/>
    </source>
</evidence>
<reference evidence="13" key="1">
    <citation type="journal article" date="2021" name="PeerJ">
        <title>Extensive microbial diversity within the chicken gut microbiome revealed by metagenomics and culture.</title>
        <authorList>
            <person name="Gilroy R."/>
            <person name="Ravi A."/>
            <person name="Getino M."/>
            <person name="Pursley I."/>
            <person name="Horton D.L."/>
            <person name="Alikhan N.F."/>
            <person name="Baker D."/>
            <person name="Gharbi K."/>
            <person name="Hall N."/>
            <person name="Watson M."/>
            <person name="Adriaenssens E.M."/>
            <person name="Foster-Nyarko E."/>
            <person name="Jarju S."/>
            <person name="Secka A."/>
            <person name="Antonio M."/>
            <person name="Oren A."/>
            <person name="Chaudhuri R.R."/>
            <person name="La Ragione R."/>
            <person name="Hildebrand F."/>
            <person name="Pallen M.J."/>
        </authorList>
    </citation>
    <scope>NUCLEOTIDE SEQUENCE</scope>
    <source>
        <strain evidence="13">CHK199-9574</strain>
    </source>
</reference>
<dbReference type="NCBIfam" id="NF008954">
    <property type="entry name" value="PRK12296.1"/>
    <property type="match status" value="1"/>
</dbReference>
<dbReference type="InterPro" id="IPR015349">
    <property type="entry name" value="OCT_dom"/>
</dbReference>
<keyword evidence="7 9" id="KW-0460">Magnesium</keyword>
<dbReference type="PROSITE" id="PS51883">
    <property type="entry name" value="OBG"/>
    <property type="match status" value="1"/>
</dbReference>
<comment type="cofactor">
    <cofactor evidence="1 9">
        <name>Mg(2+)</name>
        <dbReference type="ChEBI" id="CHEBI:18420"/>
    </cofactor>
</comment>
<evidence type="ECO:0000256" key="8">
    <source>
        <dbReference type="ARBA" id="ARBA00023134"/>
    </source>
</evidence>
<feature type="domain" description="OBG-type G" evidence="10">
    <location>
        <begin position="162"/>
        <end position="330"/>
    </location>
</feature>
<evidence type="ECO:0000313" key="14">
    <source>
        <dbReference type="Proteomes" id="UP000824135"/>
    </source>
</evidence>
<dbReference type="GO" id="GO:0042254">
    <property type="term" value="P:ribosome biogenesis"/>
    <property type="evidence" value="ECO:0007669"/>
    <property type="project" value="UniProtKB-UniRule"/>
</dbReference>
<dbReference type="GO" id="GO:0000287">
    <property type="term" value="F:magnesium ion binding"/>
    <property type="evidence" value="ECO:0007669"/>
    <property type="project" value="InterPro"/>
</dbReference>
<dbReference type="InterPro" id="IPR014100">
    <property type="entry name" value="GTP-bd_Obg/CgtA"/>
</dbReference>
<feature type="binding site" evidence="9">
    <location>
        <begin position="284"/>
        <end position="287"/>
    </location>
    <ligand>
        <name>GTP</name>
        <dbReference type="ChEBI" id="CHEBI:37565"/>
    </ligand>
</feature>
<dbReference type="InterPro" id="IPR006073">
    <property type="entry name" value="GTP-bd"/>
</dbReference>
<evidence type="ECO:0000256" key="5">
    <source>
        <dbReference type="ARBA" id="ARBA00022741"/>
    </source>
</evidence>
<dbReference type="PROSITE" id="PS00905">
    <property type="entry name" value="GTP1_OBG"/>
    <property type="match status" value="1"/>
</dbReference>
<evidence type="ECO:0000256" key="9">
    <source>
        <dbReference type="HAMAP-Rule" id="MF_01454"/>
    </source>
</evidence>
<organism evidence="13 14">
    <name type="scientific">Candidatus Borkfalkia excrementavium</name>
    <dbReference type="NCBI Taxonomy" id="2838505"/>
    <lineage>
        <taxon>Bacteria</taxon>
        <taxon>Bacillati</taxon>
        <taxon>Bacillota</taxon>
        <taxon>Clostridia</taxon>
        <taxon>Christensenellales</taxon>
        <taxon>Christensenellaceae</taxon>
        <taxon>Candidatus Borkfalkia</taxon>
    </lineage>
</organism>
<dbReference type="PROSITE" id="PS51881">
    <property type="entry name" value="OCT"/>
    <property type="match status" value="1"/>
</dbReference>
<dbReference type="CDD" id="cd01898">
    <property type="entry name" value="Obg"/>
    <property type="match status" value="1"/>
</dbReference>
<dbReference type="GO" id="GO:0005525">
    <property type="term" value="F:GTP binding"/>
    <property type="evidence" value="ECO:0007669"/>
    <property type="project" value="UniProtKB-UniRule"/>
</dbReference>
<evidence type="ECO:0000256" key="3">
    <source>
        <dbReference type="ARBA" id="ARBA00022490"/>
    </source>
</evidence>
<evidence type="ECO:0000256" key="1">
    <source>
        <dbReference type="ARBA" id="ARBA00001946"/>
    </source>
</evidence>
<evidence type="ECO:0000259" key="11">
    <source>
        <dbReference type="PROSITE" id="PS51881"/>
    </source>
</evidence>
<gene>
    <name evidence="13" type="primary">obgE</name>
    <name evidence="9" type="synonym">obg</name>
    <name evidence="13" type="ORF">H9728_00445</name>
</gene>
<dbReference type="Proteomes" id="UP000824135">
    <property type="component" value="Unassembled WGS sequence"/>
</dbReference>
<comment type="subcellular location">
    <subcellularLocation>
        <location evidence="9">Cytoplasm</location>
    </subcellularLocation>
</comment>
<feature type="binding site" evidence="9">
    <location>
        <position position="195"/>
    </location>
    <ligand>
        <name>Mg(2+)</name>
        <dbReference type="ChEBI" id="CHEBI:18420"/>
    </ligand>
</feature>
<name>A0A9D2CFW6_9FIRM</name>
<evidence type="ECO:0000256" key="4">
    <source>
        <dbReference type="ARBA" id="ARBA00022723"/>
    </source>
</evidence>
<dbReference type="NCBIfam" id="TIGR02729">
    <property type="entry name" value="Obg_CgtA"/>
    <property type="match status" value="1"/>
</dbReference>
<keyword evidence="6 9" id="KW-0378">Hydrolase</keyword>
<sequence>MASLFTDRVKITVKSGDGGDGMNSFKSFKGFANGGPDGGDGGKGGDVYVIGDKDKNDLVEFRFGSKFSAGNGERGGTNNRFGKGGEDVVIALPLGTVVKDAESGKVICDVYRDGEKTLIARGGNGGKGNVRFTSARRHAPHFAQKGEKTRPHLLFLELKVIADVGIVGFPNVGKSTLLSKISAARPKIADYHFTTLSPNLGVVKYYDRSFVAADIPGLIEGAAAGAGLGHDFLRHIERTRMLCHVVDVSGAEGRDPVEDFKKINAELKAYSPKLAALPQIVVLNKCDLPGAAENAAVFRKRIRKYKKYPVTAVTGEGTKELIDGIFAVLETLPPAEPIPAEEFEFDRPDSGEFSVDRDEAENVWYVTGGLVDMLERNVVLSDPDSMAYFQKVLRDKGVIKALRAKGVKEDDTVVVGGVEFEFKE</sequence>
<protein>
    <recommendedName>
        <fullName evidence="9">GTPase Obg</fullName>
        <ecNumber evidence="9">3.6.5.-</ecNumber>
    </recommendedName>
    <alternativeName>
        <fullName evidence="9">GTP-binding protein Obg</fullName>
    </alternativeName>
</protein>
<dbReference type="SUPFAM" id="SSF52540">
    <property type="entry name" value="P-loop containing nucleoside triphosphate hydrolases"/>
    <property type="match status" value="1"/>
</dbReference>
<comment type="subunit">
    <text evidence="9">Monomer.</text>
</comment>
<evidence type="ECO:0000259" key="10">
    <source>
        <dbReference type="PROSITE" id="PS51710"/>
    </source>
</evidence>
<feature type="domain" description="Obg" evidence="12">
    <location>
        <begin position="3"/>
        <end position="161"/>
    </location>
</feature>
<dbReference type="PANTHER" id="PTHR11702">
    <property type="entry name" value="DEVELOPMENTALLY REGULATED GTP-BINDING PROTEIN-RELATED"/>
    <property type="match status" value="1"/>
</dbReference>
<dbReference type="EC" id="3.6.5.-" evidence="9"/>
<evidence type="ECO:0000256" key="6">
    <source>
        <dbReference type="ARBA" id="ARBA00022801"/>
    </source>
</evidence>
<dbReference type="InterPro" id="IPR006169">
    <property type="entry name" value="GTP1_OBG_dom"/>
</dbReference>
<evidence type="ECO:0000256" key="2">
    <source>
        <dbReference type="ARBA" id="ARBA00007699"/>
    </source>
</evidence>
<dbReference type="SUPFAM" id="SSF102741">
    <property type="entry name" value="Obg GTP-binding protein C-terminal domain"/>
    <property type="match status" value="1"/>
</dbReference>
<feature type="binding site" evidence="9">
    <location>
        <begin position="168"/>
        <end position="175"/>
    </location>
    <ligand>
        <name>GTP</name>
        <dbReference type="ChEBI" id="CHEBI:37565"/>
    </ligand>
</feature>
<evidence type="ECO:0000259" key="12">
    <source>
        <dbReference type="PROSITE" id="PS51883"/>
    </source>
</evidence>
<dbReference type="GO" id="GO:0005737">
    <property type="term" value="C:cytoplasm"/>
    <property type="evidence" value="ECO:0007669"/>
    <property type="project" value="UniProtKB-SubCell"/>
</dbReference>
<feature type="binding site" evidence="9">
    <location>
        <begin position="193"/>
        <end position="197"/>
    </location>
    <ligand>
        <name>GTP</name>
        <dbReference type="ChEBI" id="CHEBI:37565"/>
    </ligand>
</feature>
<comment type="function">
    <text evidence="9">An essential GTPase which binds GTP, GDP and possibly (p)ppGpp with moderate affinity, with high nucleotide exchange rates and a fairly low GTP hydrolysis rate. Plays a role in control of the cell cycle, stress response, ribosome biogenesis and in those bacteria that undergo differentiation, in morphogenesis control.</text>
</comment>
<dbReference type="Gene3D" id="2.70.210.12">
    <property type="entry name" value="GTP1/OBG domain"/>
    <property type="match status" value="1"/>
</dbReference>
<comment type="similarity">
    <text evidence="2 9">Belongs to the TRAFAC class OBG-HflX-like GTPase superfamily. OBG GTPase family.</text>
</comment>
<dbReference type="PANTHER" id="PTHR11702:SF31">
    <property type="entry name" value="MITOCHONDRIAL RIBOSOME-ASSOCIATED GTPASE 2"/>
    <property type="match status" value="1"/>
</dbReference>
<dbReference type="EMBL" id="DXCO01000004">
    <property type="protein sequence ID" value="HIY77492.1"/>
    <property type="molecule type" value="Genomic_DNA"/>
</dbReference>
<dbReference type="Pfam" id="PF09269">
    <property type="entry name" value="DUF1967"/>
    <property type="match status" value="1"/>
</dbReference>
<keyword evidence="3 9" id="KW-0963">Cytoplasm</keyword>
<feature type="binding site" evidence="9">
    <location>
        <position position="175"/>
    </location>
    <ligand>
        <name>Mg(2+)</name>
        <dbReference type="ChEBI" id="CHEBI:18420"/>
    </ligand>
</feature>
<dbReference type="PRINTS" id="PR00326">
    <property type="entry name" value="GTP1OBG"/>
</dbReference>
<dbReference type="NCBIfam" id="NF008956">
    <property type="entry name" value="PRK12299.1"/>
    <property type="match status" value="1"/>
</dbReference>
<dbReference type="InterPro" id="IPR036726">
    <property type="entry name" value="GTP1_OBG_dom_sf"/>
</dbReference>
<dbReference type="InterPro" id="IPR031167">
    <property type="entry name" value="G_OBG"/>
</dbReference>
<evidence type="ECO:0000313" key="13">
    <source>
        <dbReference type="EMBL" id="HIY77492.1"/>
    </source>
</evidence>
<feature type="binding site" evidence="9">
    <location>
        <begin position="311"/>
        <end position="313"/>
    </location>
    <ligand>
        <name>GTP</name>
        <dbReference type="ChEBI" id="CHEBI:37565"/>
    </ligand>
</feature>
<dbReference type="PROSITE" id="PS51710">
    <property type="entry name" value="G_OBG"/>
    <property type="match status" value="1"/>
</dbReference>
<proteinExistence type="inferred from homology"/>
<accession>A0A9D2CFW6</accession>
<dbReference type="InterPro" id="IPR036346">
    <property type="entry name" value="GTP-bd_prot_GTP1/OBG_C_sf"/>
</dbReference>
<dbReference type="Gene3D" id="3.40.50.300">
    <property type="entry name" value="P-loop containing nucleotide triphosphate hydrolases"/>
    <property type="match status" value="1"/>
</dbReference>
<dbReference type="Pfam" id="PF01018">
    <property type="entry name" value="GTP1_OBG"/>
    <property type="match status" value="1"/>
</dbReference>
<feature type="binding site" evidence="9">
    <location>
        <begin position="214"/>
        <end position="217"/>
    </location>
    <ligand>
        <name>GTP</name>
        <dbReference type="ChEBI" id="CHEBI:37565"/>
    </ligand>
</feature>
<dbReference type="Gene3D" id="3.30.300.350">
    <property type="entry name" value="GTP-binding protein OBG, C-terminal domain"/>
    <property type="match status" value="1"/>
</dbReference>
<dbReference type="NCBIfam" id="NF008955">
    <property type="entry name" value="PRK12297.1"/>
    <property type="match status" value="1"/>
</dbReference>
<dbReference type="NCBIfam" id="TIGR03595">
    <property type="entry name" value="Obg_CgtA_exten"/>
    <property type="match status" value="1"/>
</dbReference>
<keyword evidence="5 9" id="KW-0547">Nucleotide-binding</keyword>
<comment type="caution">
    <text evidence="13">The sequence shown here is derived from an EMBL/GenBank/DDBJ whole genome shotgun (WGS) entry which is preliminary data.</text>
</comment>
<dbReference type="AlphaFoldDB" id="A0A9D2CFW6"/>
<dbReference type="InterPro" id="IPR045086">
    <property type="entry name" value="OBG_GTPase"/>
</dbReference>
<dbReference type="InterPro" id="IPR027417">
    <property type="entry name" value="P-loop_NTPase"/>
</dbReference>
<keyword evidence="4 9" id="KW-0479">Metal-binding</keyword>
<dbReference type="Pfam" id="PF01926">
    <property type="entry name" value="MMR_HSR1"/>
    <property type="match status" value="1"/>
</dbReference>
<dbReference type="SUPFAM" id="SSF82051">
    <property type="entry name" value="Obg GTP-binding protein N-terminal domain"/>
    <property type="match status" value="1"/>
</dbReference>
<feature type="domain" description="OCT" evidence="11">
    <location>
        <begin position="345"/>
        <end position="424"/>
    </location>
</feature>
<dbReference type="GO" id="GO:0003924">
    <property type="term" value="F:GTPase activity"/>
    <property type="evidence" value="ECO:0007669"/>
    <property type="project" value="UniProtKB-UniRule"/>
</dbReference>
<dbReference type="InterPro" id="IPR006074">
    <property type="entry name" value="GTP1-OBG_CS"/>
</dbReference>
<reference evidence="13" key="2">
    <citation type="submission" date="2021-04" db="EMBL/GenBank/DDBJ databases">
        <authorList>
            <person name="Gilroy R."/>
        </authorList>
    </citation>
    <scope>NUCLEOTIDE SEQUENCE</scope>
    <source>
        <strain evidence="13">CHK199-9574</strain>
    </source>
</reference>
<keyword evidence="8 9" id="KW-0342">GTP-binding</keyword>
<dbReference type="HAMAP" id="MF_01454">
    <property type="entry name" value="GTPase_Obg"/>
    <property type="match status" value="1"/>
</dbReference>
<dbReference type="FunFam" id="2.70.210.12:FF:000001">
    <property type="entry name" value="GTPase Obg"/>
    <property type="match status" value="1"/>
</dbReference>